<dbReference type="Proteomes" id="UP000423156">
    <property type="component" value="Unassembled WGS sequence"/>
</dbReference>
<proteinExistence type="predicted"/>
<evidence type="ECO:0000313" key="2">
    <source>
        <dbReference type="Proteomes" id="UP000423156"/>
    </source>
</evidence>
<evidence type="ECO:0000313" key="1">
    <source>
        <dbReference type="EMBL" id="MQN78715.1"/>
    </source>
</evidence>
<comment type="caution">
    <text evidence="1">The sequence shown here is derived from an EMBL/GenBank/DDBJ whole genome shotgun (WGS) entry which is preliminary data.</text>
</comment>
<dbReference type="AlphaFoldDB" id="A0AA90ZU30"/>
<dbReference type="RefSeq" id="WP_153093450.1">
    <property type="nucleotide sequence ID" value="NZ_JBALKO010000005.1"/>
</dbReference>
<organism evidence="1 2">
    <name type="scientific">Segatella copri</name>
    <dbReference type="NCBI Taxonomy" id="165179"/>
    <lineage>
        <taxon>Bacteria</taxon>
        <taxon>Pseudomonadati</taxon>
        <taxon>Bacteroidota</taxon>
        <taxon>Bacteroidia</taxon>
        <taxon>Bacteroidales</taxon>
        <taxon>Prevotellaceae</taxon>
        <taxon>Segatella</taxon>
    </lineage>
</organism>
<accession>A0AA90ZU30</accession>
<reference evidence="2" key="1">
    <citation type="submission" date="2019-09" db="EMBL/GenBank/DDBJ databases">
        <title>Distinct polysaccharide growth profiles of human intestinal Prevotella copri isolates.</title>
        <authorList>
            <person name="Fehlner-Peach H."/>
            <person name="Magnabosco C."/>
            <person name="Raghavan V."/>
            <person name="Scher J.U."/>
            <person name="Tett A."/>
            <person name="Cox L.M."/>
            <person name="Gottsegen C."/>
            <person name="Watters A."/>
            <person name="Wiltshire- Gordon J.D."/>
            <person name="Segata N."/>
            <person name="Bonneau R."/>
            <person name="Littman D.R."/>
        </authorList>
    </citation>
    <scope>NUCLEOTIDE SEQUENCE [LARGE SCALE GENOMIC DNA]</scope>
    <source>
        <strain evidence="2">BU41712</strain>
    </source>
</reference>
<dbReference type="EMBL" id="VZBZ01000153">
    <property type="protein sequence ID" value="MQN78715.1"/>
    <property type="molecule type" value="Genomic_DNA"/>
</dbReference>
<name>A0AA90ZU30_9BACT</name>
<dbReference type="GO" id="GO:0016787">
    <property type="term" value="F:hydrolase activity"/>
    <property type="evidence" value="ECO:0007669"/>
    <property type="project" value="UniProtKB-KW"/>
</dbReference>
<gene>
    <name evidence="1" type="ORF">F7D71_12800</name>
</gene>
<protein>
    <submittedName>
        <fullName evidence="1">Fructan hydrolase</fullName>
    </submittedName>
</protein>
<sequence length="73" mass="8372">MSWLAVDKGGCEHIFAEKPCRNESNTLWICSVVYLYGQRYANTGCCYLPKGSIKKLIGRELTWNDEPVELKED</sequence>
<keyword evidence="1" id="KW-0378">Hydrolase</keyword>